<evidence type="ECO:0000256" key="4">
    <source>
        <dbReference type="ARBA" id="ARBA00022989"/>
    </source>
</evidence>
<evidence type="ECO:0000256" key="3">
    <source>
        <dbReference type="ARBA" id="ARBA00022692"/>
    </source>
</evidence>
<reference evidence="7 8" key="1">
    <citation type="submission" date="2017-07" db="EMBL/GenBank/DDBJ databases">
        <title>Isolation and whole genome analysis of endospore-forming bacteria from heroin.</title>
        <authorList>
            <person name="Kalinowski J."/>
            <person name="Ahrens B."/>
            <person name="Al-Dilaimi A."/>
            <person name="Winkler A."/>
            <person name="Wibberg D."/>
            <person name="Schleenbecker U."/>
            <person name="Ruckert C."/>
            <person name="Wolfel R."/>
            <person name="Grass G."/>
        </authorList>
    </citation>
    <scope>NUCLEOTIDE SEQUENCE [LARGE SCALE GENOMIC DNA]</scope>
    <source>
        <strain evidence="7 8">7521-2</strain>
    </source>
</reference>
<evidence type="ECO:0000256" key="2">
    <source>
        <dbReference type="ARBA" id="ARBA00022448"/>
    </source>
</evidence>
<feature type="transmembrane region" description="Helical" evidence="6">
    <location>
        <begin position="175"/>
        <end position="195"/>
    </location>
</feature>
<feature type="transmembrane region" description="Helical" evidence="6">
    <location>
        <begin position="379"/>
        <end position="397"/>
    </location>
</feature>
<dbReference type="AlphaFoldDB" id="A0AA91YZL4"/>
<evidence type="ECO:0000313" key="7">
    <source>
        <dbReference type="EMBL" id="PAD81486.1"/>
    </source>
</evidence>
<dbReference type="CDD" id="cd10336">
    <property type="entry name" value="SLC6sbd_Tyt1-Like"/>
    <property type="match status" value="1"/>
</dbReference>
<dbReference type="InterPro" id="IPR000175">
    <property type="entry name" value="Na/ntran_symport"/>
</dbReference>
<organism evidence="7 8">
    <name type="scientific">Niallia circulans</name>
    <name type="common">Bacillus circulans</name>
    <dbReference type="NCBI Taxonomy" id="1397"/>
    <lineage>
        <taxon>Bacteria</taxon>
        <taxon>Bacillati</taxon>
        <taxon>Bacillota</taxon>
        <taxon>Bacilli</taxon>
        <taxon>Bacillales</taxon>
        <taxon>Bacillaceae</taxon>
        <taxon>Niallia</taxon>
    </lineage>
</organism>
<evidence type="ECO:0000256" key="5">
    <source>
        <dbReference type="ARBA" id="ARBA00023136"/>
    </source>
</evidence>
<feature type="transmembrane region" description="Helical" evidence="6">
    <location>
        <begin position="12"/>
        <end position="30"/>
    </location>
</feature>
<feature type="transmembrane region" description="Helical" evidence="6">
    <location>
        <begin position="215"/>
        <end position="239"/>
    </location>
</feature>
<dbReference type="InterPro" id="IPR047218">
    <property type="entry name" value="YocR/YhdH-like"/>
</dbReference>
<feature type="transmembrane region" description="Helical" evidence="6">
    <location>
        <begin position="297"/>
        <end position="330"/>
    </location>
</feature>
<feature type="transmembrane region" description="Helical" evidence="6">
    <location>
        <begin position="42"/>
        <end position="64"/>
    </location>
</feature>
<feature type="transmembrane region" description="Helical" evidence="6">
    <location>
        <begin position="342"/>
        <end position="363"/>
    </location>
</feature>
<dbReference type="PRINTS" id="PR00176">
    <property type="entry name" value="NANEUSMPORT"/>
</dbReference>
<feature type="transmembrane region" description="Helical" evidence="6">
    <location>
        <begin position="418"/>
        <end position="441"/>
    </location>
</feature>
<dbReference type="GO" id="GO:0016020">
    <property type="term" value="C:membrane"/>
    <property type="evidence" value="ECO:0007669"/>
    <property type="project" value="UniProtKB-SubCell"/>
</dbReference>
<protein>
    <recommendedName>
        <fullName evidence="9">Sodium-dependent transporter</fullName>
    </recommendedName>
</protein>
<feature type="transmembrane region" description="Helical" evidence="6">
    <location>
        <begin position="145"/>
        <end position="163"/>
    </location>
</feature>
<accession>A0AA91YZL4</accession>
<comment type="caution">
    <text evidence="7">The sequence shown here is derived from an EMBL/GenBank/DDBJ whole genome shotgun (WGS) entry which is preliminary data.</text>
</comment>
<dbReference type="EMBL" id="NPBQ01000123">
    <property type="protein sequence ID" value="PAD81486.1"/>
    <property type="molecule type" value="Genomic_DNA"/>
</dbReference>
<proteinExistence type="predicted"/>
<feature type="transmembrane region" description="Helical" evidence="6">
    <location>
        <begin position="251"/>
        <end position="277"/>
    </location>
</feature>
<dbReference type="PANTHER" id="PTHR42948:SF1">
    <property type="entry name" value="TRANSPORTER"/>
    <property type="match status" value="1"/>
</dbReference>
<keyword evidence="4 6" id="KW-1133">Transmembrane helix</keyword>
<dbReference type="PROSITE" id="PS50267">
    <property type="entry name" value="NA_NEUROTRAN_SYMP_3"/>
    <property type="match status" value="1"/>
</dbReference>
<evidence type="ECO:0000256" key="1">
    <source>
        <dbReference type="ARBA" id="ARBA00004141"/>
    </source>
</evidence>
<feature type="transmembrane region" description="Helical" evidence="6">
    <location>
        <begin position="91"/>
        <end position="115"/>
    </location>
</feature>
<sequence>MSQQEQWRSKIGFVLAAAGSAIGLGAIWKFPYVAGTGGGGAFLLLFLVFTLVLGMPLLLGEFMIGRMGQSNAVRTYGKLASNTKWNFIGKLGVFTSFLLLSFYSVVGGWIILYIVKVLSGGLAGLSQDQYGELFGEIISNPYSTISAQLVFMLITILVVAQGVQKGIELASKIMMPALVILFLILVIRSLSLDGAMEGVKFLLVPDFSKLTSESILFALGQAFFTLSLGVSVMLTYASYLPKSQNLPRSAISIIILNIVIALLAGLAIFPGVFSFGMEPNAGPVLIFSVLPAVFAHMPFGMVFFLAFLLLFLFAALTSAFSMIEIIVAAVTKNDAAKRKKATWIIGFLIFIVGIPSCLSYGALSEIYLFNKTIFDLMDYLVSNILMPLGALLIAIFVSQKVSKADLFAELKRGSNVGYVFFMICYVLLKYVVPIAIVIVFLDAAGLSDWIITLFK</sequence>
<evidence type="ECO:0000256" key="6">
    <source>
        <dbReference type="SAM" id="Phobius"/>
    </source>
</evidence>
<keyword evidence="5 6" id="KW-0472">Membrane</keyword>
<keyword evidence="3 6" id="KW-0812">Transmembrane</keyword>
<dbReference type="Pfam" id="PF00209">
    <property type="entry name" value="SNF"/>
    <property type="match status" value="2"/>
</dbReference>
<name>A0AA91YZL4_NIACI</name>
<dbReference type="Proteomes" id="UP000216961">
    <property type="component" value="Unassembled WGS sequence"/>
</dbReference>
<dbReference type="RefSeq" id="WP_095332958.1">
    <property type="nucleotide sequence ID" value="NZ_NPBQ01000123.1"/>
</dbReference>
<dbReference type="PANTHER" id="PTHR42948">
    <property type="entry name" value="TRANSPORTER"/>
    <property type="match status" value="1"/>
</dbReference>
<gene>
    <name evidence="7" type="ORF">CHH57_19710</name>
</gene>
<keyword evidence="2" id="KW-0813">Transport</keyword>
<comment type="subcellular location">
    <subcellularLocation>
        <location evidence="1">Membrane</location>
        <topology evidence="1">Multi-pass membrane protein</topology>
    </subcellularLocation>
</comment>
<dbReference type="InterPro" id="IPR037272">
    <property type="entry name" value="SNS_sf"/>
</dbReference>
<evidence type="ECO:0008006" key="9">
    <source>
        <dbReference type="Google" id="ProtNLM"/>
    </source>
</evidence>
<evidence type="ECO:0000313" key="8">
    <source>
        <dbReference type="Proteomes" id="UP000216961"/>
    </source>
</evidence>
<dbReference type="SUPFAM" id="SSF161070">
    <property type="entry name" value="SNF-like"/>
    <property type="match status" value="1"/>
</dbReference>
<dbReference type="NCBIfam" id="NF037979">
    <property type="entry name" value="Na_transp"/>
    <property type="match status" value="1"/>
</dbReference>